<dbReference type="SUPFAM" id="SSF103481">
    <property type="entry name" value="Multidrug resistance efflux transporter EmrE"/>
    <property type="match status" value="1"/>
</dbReference>
<evidence type="ECO:0000313" key="5">
    <source>
        <dbReference type="Proteomes" id="UP000659223"/>
    </source>
</evidence>
<dbReference type="RefSeq" id="WP_190019990.1">
    <property type="nucleotide sequence ID" value="NZ_BMUT01000001.1"/>
</dbReference>
<organism evidence="4 5">
    <name type="scientific">Streptomyces hiroshimensis</name>
    <dbReference type="NCBI Taxonomy" id="66424"/>
    <lineage>
        <taxon>Bacteria</taxon>
        <taxon>Bacillati</taxon>
        <taxon>Actinomycetota</taxon>
        <taxon>Actinomycetes</taxon>
        <taxon>Kitasatosporales</taxon>
        <taxon>Streptomycetaceae</taxon>
        <taxon>Streptomyces</taxon>
    </lineage>
</organism>
<sequence>MSSVLLSVLLCLVSAVAYASAAIVQERVAATTPGGPCGPLRRPGWWGAVALTGLGAGLHVVALAYGPLSLVQPLGALTIVFALPMAAVAARRPVGAAGWRGALLATAGLAGLLTLTGPPHAETLDAAQRPALAAVALAGAAVLALGAHWARRAVVRGVALAAAAGAAFGMASVFTKAAAQDWTSHETDFPAFTVLITAVLAATGMLLSQASYRGAGLAAPLATVTTVNPVVAAAVGTAVLGETFRYGVTGGLLAALAGTVATAGVITLSRLTPAGPDRGHPGPAADGTATIPGARRGLTHAGAKPE</sequence>
<feature type="transmembrane region" description="Helical" evidence="2">
    <location>
        <begin position="73"/>
        <end position="90"/>
    </location>
</feature>
<dbReference type="NCBIfam" id="NF038012">
    <property type="entry name" value="DMT_1"/>
    <property type="match status" value="1"/>
</dbReference>
<comment type="caution">
    <text evidence="4">The sequence shown here is derived from an EMBL/GenBank/DDBJ whole genome shotgun (WGS) entry which is preliminary data.</text>
</comment>
<dbReference type="EMBL" id="BMUT01000001">
    <property type="protein sequence ID" value="GGX64282.1"/>
    <property type="molecule type" value="Genomic_DNA"/>
</dbReference>
<feature type="transmembrane region" description="Helical" evidence="2">
    <location>
        <begin position="131"/>
        <end position="150"/>
    </location>
</feature>
<keyword evidence="2" id="KW-0472">Membrane</keyword>
<feature type="chain" id="PRO_5047203502" description="Integral membrane protein" evidence="3">
    <location>
        <begin position="22"/>
        <end position="306"/>
    </location>
</feature>
<evidence type="ECO:0000256" key="1">
    <source>
        <dbReference type="SAM" id="MobiDB-lite"/>
    </source>
</evidence>
<keyword evidence="2" id="KW-1133">Transmembrane helix</keyword>
<proteinExistence type="predicted"/>
<evidence type="ECO:0000256" key="2">
    <source>
        <dbReference type="SAM" id="Phobius"/>
    </source>
</evidence>
<evidence type="ECO:0000256" key="3">
    <source>
        <dbReference type="SAM" id="SignalP"/>
    </source>
</evidence>
<name>A0ABQ2Y6E9_9ACTN</name>
<dbReference type="PANTHER" id="PTHR40761:SF1">
    <property type="entry name" value="CONSERVED INTEGRAL MEMBRANE ALANINE VALINE AND LEUCINE RICH PROTEIN-RELATED"/>
    <property type="match status" value="1"/>
</dbReference>
<protein>
    <recommendedName>
        <fullName evidence="6">Integral membrane protein</fullName>
    </recommendedName>
</protein>
<feature type="signal peptide" evidence="3">
    <location>
        <begin position="1"/>
        <end position="21"/>
    </location>
</feature>
<feature type="transmembrane region" description="Helical" evidence="2">
    <location>
        <begin position="219"/>
        <end position="240"/>
    </location>
</feature>
<dbReference type="Proteomes" id="UP000659223">
    <property type="component" value="Unassembled WGS sequence"/>
</dbReference>
<feature type="transmembrane region" description="Helical" evidence="2">
    <location>
        <begin position="45"/>
        <end position="66"/>
    </location>
</feature>
<keyword evidence="5" id="KW-1185">Reference proteome</keyword>
<feature type="transmembrane region" description="Helical" evidence="2">
    <location>
        <begin position="189"/>
        <end position="207"/>
    </location>
</feature>
<dbReference type="PANTHER" id="PTHR40761">
    <property type="entry name" value="CONSERVED INTEGRAL MEMBRANE ALANINE VALINE AND LEUCINE RICH PROTEIN-RELATED"/>
    <property type="match status" value="1"/>
</dbReference>
<gene>
    <name evidence="4" type="ORF">GCM10010324_06450</name>
</gene>
<accession>A0ABQ2Y6E9</accession>
<evidence type="ECO:0008006" key="6">
    <source>
        <dbReference type="Google" id="ProtNLM"/>
    </source>
</evidence>
<keyword evidence="3" id="KW-0732">Signal</keyword>
<evidence type="ECO:0000313" key="4">
    <source>
        <dbReference type="EMBL" id="GGX64282.1"/>
    </source>
</evidence>
<feature type="transmembrane region" description="Helical" evidence="2">
    <location>
        <begin position="157"/>
        <end position="177"/>
    </location>
</feature>
<feature type="transmembrane region" description="Helical" evidence="2">
    <location>
        <begin position="246"/>
        <end position="268"/>
    </location>
</feature>
<reference evidence="5" key="1">
    <citation type="journal article" date="2019" name="Int. J. Syst. Evol. Microbiol.">
        <title>The Global Catalogue of Microorganisms (GCM) 10K type strain sequencing project: providing services to taxonomists for standard genome sequencing and annotation.</title>
        <authorList>
            <consortium name="The Broad Institute Genomics Platform"/>
            <consortium name="The Broad Institute Genome Sequencing Center for Infectious Disease"/>
            <person name="Wu L."/>
            <person name="Ma J."/>
        </authorList>
    </citation>
    <scope>NUCLEOTIDE SEQUENCE [LARGE SCALE GENOMIC DNA]</scope>
    <source>
        <strain evidence="5">JCM 4586</strain>
    </source>
</reference>
<keyword evidence="2" id="KW-0812">Transmembrane</keyword>
<feature type="region of interest" description="Disordered" evidence="1">
    <location>
        <begin position="272"/>
        <end position="306"/>
    </location>
</feature>
<dbReference type="InterPro" id="IPR037185">
    <property type="entry name" value="EmrE-like"/>
</dbReference>